<evidence type="ECO:0000313" key="2">
    <source>
        <dbReference type="EMBL" id="CAL5222633.1"/>
    </source>
</evidence>
<comment type="caution">
    <text evidence="2">The sequence shown here is derived from an EMBL/GenBank/DDBJ whole genome shotgun (WGS) entry which is preliminary data.</text>
</comment>
<accession>A0ABP1FRS6</accession>
<feature type="region of interest" description="Disordered" evidence="1">
    <location>
        <begin position="113"/>
        <end position="167"/>
    </location>
</feature>
<feature type="compositionally biased region" description="Basic residues" evidence="1">
    <location>
        <begin position="148"/>
        <end position="161"/>
    </location>
</feature>
<dbReference type="Proteomes" id="UP001497392">
    <property type="component" value="Unassembled WGS sequence"/>
</dbReference>
<evidence type="ECO:0000313" key="3">
    <source>
        <dbReference type="Proteomes" id="UP001497392"/>
    </source>
</evidence>
<protein>
    <submittedName>
        <fullName evidence="2">G5028 protein</fullName>
    </submittedName>
</protein>
<feature type="compositionally biased region" description="Pro residues" evidence="1">
    <location>
        <begin position="124"/>
        <end position="138"/>
    </location>
</feature>
<sequence>MTDPPPITPQVRRKVHHLLRNKALTLLGDRNFIPDPHDPIIPPIAHELQTQFDILGYDWHNDTQHVAMRQKQWAVIFRQWPTPPVDFLHACRPHNLQVVPNKGSATLIASRKRAAGIHPSKPAYTPPPPPPPSPPPVPHKPRDPSLRKYNKTGKYSKKRALHTPATS</sequence>
<evidence type="ECO:0000256" key="1">
    <source>
        <dbReference type="SAM" id="MobiDB-lite"/>
    </source>
</evidence>
<proteinExistence type="predicted"/>
<name>A0ABP1FRS6_9CHLO</name>
<dbReference type="EMBL" id="CAXHTA020000007">
    <property type="protein sequence ID" value="CAL5222633.1"/>
    <property type="molecule type" value="Genomic_DNA"/>
</dbReference>
<reference evidence="2 3" key="1">
    <citation type="submission" date="2024-06" db="EMBL/GenBank/DDBJ databases">
        <authorList>
            <person name="Kraege A."/>
            <person name="Thomma B."/>
        </authorList>
    </citation>
    <scope>NUCLEOTIDE SEQUENCE [LARGE SCALE GENOMIC DNA]</scope>
</reference>
<organism evidence="2 3">
    <name type="scientific">Coccomyxa viridis</name>
    <dbReference type="NCBI Taxonomy" id="1274662"/>
    <lineage>
        <taxon>Eukaryota</taxon>
        <taxon>Viridiplantae</taxon>
        <taxon>Chlorophyta</taxon>
        <taxon>core chlorophytes</taxon>
        <taxon>Trebouxiophyceae</taxon>
        <taxon>Trebouxiophyceae incertae sedis</taxon>
        <taxon>Coccomyxaceae</taxon>
        <taxon>Coccomyxa</taxon>
    </lineage>
</organism>
<keyword evidence="3" id="KW-1185">Reference proteome</keyword>
<gene>
    <name evidence="2" type="primary">g5028</name>
    <name evidence="2" type="ORF">VP750_LOCUS4292</name>
</gene>